<name>A0AA88QY46_9ASTE</name>
<dbReference type="InterPro" id="IPR004908">
    <property type="entry name" value="ATPase_V1-cplx_hsu"/>
</dbReference>
<dbReference type="InterPro" id="IPR016024">
    <property type="entry name" value="ARM-type_fold"/>
</dbReference>
<organism evidence="4 5">
    <name type="scientific">Escallonia rubra</name>
    <dbReference type="NCBI Taxonomy" id="112253"/>
    <lineage>
        <taxon>Eukaryota</taxon>
        <taxon>Viridiplantae</taxon>
        <taxon>Streptophyta</taxon>
        <taxon>Embryophyta</taxon>
        <taxon>Tracheophyta</taxon>
        <taxon>Spermatophyta</taxon>
        <taxon>Magnoliopsida</taxon>
        <taxon>eudicotyledons</taxon>
        <taxon>Gunneridae</taxon>
        <taxon>Pentapetalae</taxon>
        <taxon>asterids</taxon>
        <taxon>campanulids</taxon>
        <taxon>Escalloniales</taxon>
        <taxon>Escalloniaceae</taxon>
        <taxon>Escallonia</taxon>
    </lineage>
</organism>
<dbReference type="PANTHER" id="PTHR10698:SF0">
    <property type="entry name" value="V-TYPE PROTON ATPASE SUBUNIT H"/>
    <property type="match status" value="1"/>
</dbReference>
<dbReference type="Gene3D" id="1.25.40.150">
    <property type="entry name" value="V-type ATPase, subunit H, C-terminal domain"/>
    <property type="match status" value="1"/>
</dbReference>
<keyword evidence="2" id="KW-0732">Signal</keyword>
<feature type="signal peptide" evidence="2">
    <location>
        <begin position="1"/>
        <end position="20"/>
    </location>
</feature>
<protein>
    <recommendedName>
        <fullName evidence="3">ATPase V1 complex subunit H C-terminal domain-containing protein</fullName>
    </recommendedName>
</protein>
<dbReference type="InterPro" id="IPR011987">
    <property type="entry name" value="ATPase_V1-cplx_hsu_C"/>
</dbReference>
<comment type="caution">
    <text evidence="4">The sequence shown here is derived from an EMBL/GenBank/DDBJ whole genome shotgun (WGS) entry which is preliminary data.</text>
</comment>
<dbReference type="Pfam" id="PF11698">
    <property type="entry name" value="V-ATPase_H_C"/>
    <property type="match status" value="1"/>
</dbReference>
<dbReference type="PANTHER" id="PTHR10698">
    <property type="entry name" value="V-TYPE PROTON ATPASE SUBUNIT H"/>
    <property type="match status" value="1"/>
</dbReference>
<dbReference type="AlphaFoldDB" id="A0AA88QY46"/>
<dbReference type="InterPro" id="IPR038497">
    <property type="entry name" value="ATPase_V1-cplx_hsu_C_sf"/>
</dbReference>
<feature type="chain" id="PRO_5041731287" description="ATPase V1 complex subunit H C-terminal domain-containing protein" evidence="2">
    <location>
        <begin position="21"/>
        <end position="173"/>
    </location>
</feature>
<proteinExistence type="predicted"/>
<evidence type="ECO:0000313" key="5">
    <source>
        <dbReference type="Proteomes" id="UP001187471"/>
    </source>
</evidence>
<accession>A0AA88QY46</accession>
<keyword evidence="1" id="KW-0813">Transport</keyword>
<dbReference type="GO" id="GO:0046961">
    <property type="term" value="F:proton-transporting ATPase activity, rotational mechanism"/>
    <property type="evidence" value="ECO:0007669"/>
    <property type="project" value="InterPro"/>
</dbReference>
<gene>
    <name evidence="4" type="ORF">RJ640_013057</name>
</gene>
<dbReference type="SUPFAM" id="SSF48371">
    <property type="entry name" value="ARM repeat"/>
    <property type="match status" value="1"/>
</dbReference>
<evidence type="ECO:0000313" key="4">
    <source>
        <dbReference type="EMBL" id="KAK2977292.1"/>
    </source>
</evidence>
<dbReference type="GO" id="GO:0000221">
    <property type="term" value="C:vacuolar proton-transporting V-type ATPase, V1 domain"/>
    <property type="evidence" value="ECO:0007669"/>
    <property type="project" value="InterPro"/>
</dbReference>
<dbReference type="EMBL" id="JAVXUO010001999">
    <property type="protein sequence ID" value="KAK2977292.1"/>
    <property type="molecule type" value="Genomic_DNA"/>
</dbReference>
<evidence type="ECO:0000256" key="2">
    <source>
        <dbReference type="SAM" id="SignalP"/>
    </source>
</evidence>
<evidence type="ECO:0000259" key="3">
    <source>
        <dbReference type="Pfam" id="PF11698"/>
    </source>
</evidence>
<feature type="domain" description="ATPase V1 complex subunit H C-terminal" evidence="3">
    <location>
        <begin position="28"/>
        <end position="87"/>
    </location>
</feature>
<dbReference type="Proteomes" id="UP001187471">
    <property type="component" value="Unassembled WGS sequence"/>
</dbReference>
<reference evidence="4" key="1">
    <citation type="submission" date="2022-12" db="EMBL/GenBank/DDBJ databases">
        <title>Draft genome assemblies for two species of Escallonia (Escalloniales).</title>
        <authorList>
            <person name="Chanderbali A."/>
            <person name="Dervinis C."/>
            <person name="Anghel I."/>
            <person name="Soltis D."/>
            <person name="Soltis P."/>
            <person name="Zapata F."/>
        </authorList>
    </citation>
    <scope>NUCLEOTIDE SEQUENCE</scope>
    <source>
        <strain evidence="4">UCBG92.1500</strain>
        <tissue evidence="4">Leaf</tissue>
    </source>
</reference>
<keyword evidence="5" id="KW-1185">Reference proteome</keyword>
<evidence type="ECO:0000256" key="1">
    <source>
        <dbReference type="ARBA" id="ARBA00022448"/>
    </source>
</evidence>
<sequence>MVLWWWWEVQLVAALRGGDGDDIEVYLVQVLRVLLHLLDVSLCPRTLAVACFDLAEFIQYHSYGRAILINLNANKLVMNLLNHENAEAGQSTVNVASANKVVASMVGTRVAAIVCCFSSWAAMGEHEWYGNRAWTLEFVAPSAQERVLGPYGLLCSDLKVYGANHESSIKSDR</sequence>